<evidence type="ECO:0000256" key="1">
    <source>
        <dbReference type="ARBA" id="ARBA00004651"/>
    </source>
</evidence>
<keyword evidence="6 7" id="KW-0472">Membrane</keyword>
<feature type="transmembrane region" description="Helical" evidence="7">
    <location>
        <begin position="72"/>
        <end position="90"/>
    </location>
</feature>
<feature type="transmembrane region" description="Helical" evidence="7">
    <location>
        <begin position="96"/>
        <end position="117"/>
    </location>
</feature>
<proteinExistence type="inferred from homology"/>
<dbReference type="EMBL" id="PDZR01000001">
    <property type="protein sequence ID" value="PNG27444.1"/>
    <property type="molecule type" value="Genomic_DNA"/>
</dbReference>
<evidence type="ECO:0000256" key="3">
    <source>
        <dbReference type="ARBA" id="ARBA00022475"/>
    </source>
</evidence>
<dbReference type="PANTHER" id="PTHR33452:SF1">
    <property type="entry name" value="INNER MEMBRANE PROTEIN YPHA-RELATED"/>
    <property type="match status" value="1"/>
</dbReference>
<dbReference type="InterPro" id="IPR051907">
    <property type="entry name" value="DoxX-like_oxidoreductase"/>
</dbReference>
<keyword evidence="3" id="KW-1003">Cell membrane</keyword>
<evidence type="ECO:0000313" key="8">
    <source>
        <dbReference type="EMBL" id="PNG27444.1"/>
    </source>
</evidence>
<gene>
    <name evidence="8" type="ORF">CR492_00400</name>
</gene>
<feature type="transmembrane region" description="Helical" evidence="7">
    <location>
        <begin position="7"/>
        <end position="28"/>
    </location>
</feature>
<dbReference type="RefSeq" id="WP_102841751.1">
    <property type="nucleotide sequence ID" value="NZ_PDZR01000001.1"/>
</dbReference>
<reference evidence="8 9" key="1">
    <citation type="submission" date="2017-10" db="EMBL/GenBank/DDBJ databases">
        <title>Genome announcement of Methylocella silvestris TVC from permafrost.</title>
        <authorList>
            <person name="Wang J."/>
            <person name="Geng K."/>
            <person name="Ul-Haque F."/>
            <person name="Crombie A.T."/>
            <person name="Street L.E."/>
            <person name="Wookey P.A."/>
            <person name="Murrell J.C."/>
            <person name="Pratscher J."/>
        </authorList>
    </citation>
    <scope>NUCLEOTIDE SEQUENCE [LARGE SCALE GENOMIC DNA]</scope>
    <source>
        <strain evidence="8 9">TVC</strain>
    </source>
</reference>
<dbReference type="InterPro" id="IPR032808">
    <property type="entry name" value="DoxX"/>
</dbReference>
<protein>
    <submittedName>
        <fullName evidence="8">LysR family transcriptional regulator</fullName>
    </submittedName>
</protein>
<evidence type="ECO:0000313" key="9">
    <source>
        <dbReference type="Proteomes" id="UP000236286"/>
    </source>
</evidence>
<feature type="transmembrane region" description="Helical" evidence="7">
    <location>
        <begin position="48"/>
        <end position="65"/>
    </location>
</feature>
<sequence length="135" mass="14070">MARYQDYAAALGRALLAAIFIISGVGKLLAPAATKAYMASAGMPLVDLFYLGAVAMELGVGLLFLFGYQTRLAALALALFSVVTATIFHHDFADQAHWLAFLKDIAIAGGFLQVYAFGGGSCSLDACLSARGLAS</sequence>
<comment type="subcellular location">
    <subcellularLocation>
        <location evidence="1">Cell membrane</location>
        <topology evidence="1">Multi-pass membrane protein</topology>
    </subcellularLocation>
</comment>
<evidence type="ECO:0000256" key="2">
    <source>
        <dbReference type="ARBA" id="ARBA00006679"/>
    </source>
</evidence>
<keyword evidence="5 7" id="KW-1133">Transmembrane helix</keyword>
<dbReference type="Pfam" id="PF07681">
    <property type="entry name" value="DoxX"/>
    <property type="match status" value="1"/>
</dbReference>
<evidence type="ECO:0000256" key="6">
    <source>
        <dbReference type="ARBA" id="ARBA00023136"/>
    </source>
</evidence>
<evidence type="ECO:0000256" key="7">
    <source>
        <dbReference type="SAM" id="Phobius"/>
    </source>
</evidence>
<dbReference type="AlphaFoldDB" id="A0A2J7TL02"/>
<keyword evidence="4 7" id="KW-0812">Transmembrane</keyword>
<dbReference type="Proteomes" id="UP000236286">
    <property type="component" value="Unassembled WGS sequence"/>
</dbReference>
<accession>A0A2J7TL02</accession>
<organism evidence="8 9">
    <name type="scientific">Methylocella silvestris</name>
    <dbReference type="NCBI Taxonomy" id="199596"/>
    <lineage>
        <taxon>Bacteria</taxon>
        <taxon>Pseudomonadati</taxon>
        <taxon>Pseudomonadota</taxon>
        <taxon>Alphaproteobacteria</taxon>
        <taxon>Hyphomicrobiales</taxon>
        <taxon>Beijerinckiaceae</taxon>
        <taxon>Methylocella</taxon>
    </lineage>
</organism>
<dbReference type="GO" id="GO:0005886">
    <property type="term" value="C:plasma membrane"/>
    <property type="evidence" value="ECO:0007669"/>
    <property type="project" value="UniProtKB-SubCell"/>
</dbReference>
<dbReference type="PANTHER" id="PTHR33452">
    <property type="entry name" value="OXIDOREDUCTASE CATD-RELATED"/>
    <property type="match status" value="1"/>
</dbReference>
<comment type="similarity">
    <text evidence="2">Belongs to the DoxX family.</text>
</comment>
<evidence type="ECO:0000256" key="5">
    <source>
        <dbReference type="ARBA" id="ARBA00022989"/>
    </source>
</evidence>
<dbReference type="OrthoDB" id="9810206at2"/>
<evidence type="ECO:0000256" key="4">
    <source>
        <dbReference type="ARBA" id="ARBA00022692"/>
    </source>
</evidence>
<name>A0A2J7TL02_METSI</name>
<comment type="caution">
    <text evidence="8">The sequence shown here is derived from an EMBL/GenBank/DDBJ whole genome shotgun (WGS) entry which is preliminary data.</text>
</comment>